<dbReference type="GO" id="GO:0016491">
    <property type="term" value="F:oxidoreductase activity"/>
    <property type="evidence" value="ECO:0007669"/>
    <property type="project" value="InterPro"/>
</dbReference>
<dbReference type="GO" id="GO:0050661">
    <property type="term" value="F:NADP binding"/>
    <property type="evidence" value="ECO:0007669"/>
    <property type="project" value="TreeGrafter"/>
</dbReference>
<dbReference type="SMART" id="SM01002">
    <property type="entry name" value="AlaDh_PNT_C"/>
    <property type="match status" value="1"/>
</dbReference>
<sequence>MILGLLREPGDETRVALLPELVKELVVAKVEVLTENSAGEKAFASDADYEAAGAKLASREAVFERAEVLLQIQPPNDSDLSLIKKTQIWISVFNPLWETVLVDTFLKKGLTTFSLDSIPRSTRAQAMDVLSSMATVAGYKAVLEAALRLPTFFPMFMTAAGTIRPANVLILGAGVAGLQAIASARRLGAQVQVFDVRSAVKEEVMSLGGKFVEVEGAVEDKAAGGYAVEQTEEFKRKQQEAIDQHAAKANVVICTAQIPGRKAPVLIHKATVDNMKPGSLIIDLAASTGGNCELTKNNESVVHKGVTIIGQSNYPAQMPVDASRMFGKNVFNFLKLIIGEEGTLNLNFDDDIVKGTCITHQGEVLNERVKSIIEKKNGSPAIKETEIKTGTKTKK</sequence>
<dbReference type="NCBIfam" id="NF006942">
    <property type="entry name" value="PRK09424.1"/>
    <property type="match status" value="1"/>
</dbReference>
<keyword evidence="6" id="KW-1278">Translocase</keyword>
<dbReference type="Pfam" id="PF01262">
    <property type="entry name" value="AlaDh_PNT_C"/>
    <property type="match status" value="1"/>
</dbReference>
<dbReference type="Gene3D" id="3.40.50.720">
    <property type="entry name" value="NAD(P)-binding Rossmann-like Domain"/>
    <property type="match status" value="2"/>
</dbReference>
<dbReference type="FunFam" id="3.40.50.720:FF:000188">
    <property type="entry name" value="NAD(P) transhydrogenase alpha subunit 1"/>
    <property type="match status" value="1"/>
</dbReference>
<dbReference type="PANTHER" id="PTHR10160:SF19">
    <property type="entry name" value="PROTON-TRANSLOCATING NAD(P)(+) TRANSHYDROGENASE"/>
    <property type="match status" value="1"/>
</dbReference>
<dbReference type="CDD" id="cd05304">
    <property type="entry name" value="Rubrum_tdh"/>
    <property type="match status" value="1"/>
</dbReference>
<feature type="domain" description="Alanine dehydrogenase/pyridine nucleotide transhydrogenase NAD(H)-binding" evidence="12">
    <location>
        <begin position="146"/>
        <end position="310"/>
    </location>
</feature>
<keyword evidence="15" id="KW-1185">Reference proteome</keyword>
<evidence type="ECO:0000259" key="13">
    <source>
        <dbReference type="SMART" id="SM01003"/>
    </source>
</evidence>
<accession>A0A521DNL5</accession>
<evidence type="ECO:0000256" key="7">
    <source>
        <dbReference type="ARBA" id="ARBA00023027"/>
    </source>
</evidence>
<evidence type="ECO:0000256" key="11">
    <source>
        <dbReference type="ARBA" id="ARBA00084087"/>
    </source>
</evidence>
<comment type="function">
    <text evidence="1">The transhydrogenation between NADH and NADP is coupled to respiration and ATP hydrolysis and functions as a proton pump across the membrane.</text>
</comment>
<dbReference type="SMART" id="SM01003">
    <property type="entry name" value="AlaDh_PNT_N"/>
    <property type="match status" value="1"/>
</dbReference>
<dbReference type="InterPro" id="IPR008143">
    <property type="entry name" value="Ala_DH/PNT_CS2"/>
</dbReference>
<evidence type="ECO:0000259" key="12">
    <source>
        <dbReference type="SMART" id="SM01002"/>
    </source>
</evidence>
<comment type="similarity">
    <text evidence="2">Belongs to the AlaDH/PNT family.</text>
</comment>
<dbReference type="PROSITE" id="PS00837">
    <property type="entry name" value="ALADH_PNT_2"/>
    <property type="match status" value="1"/>
</dbReference>
<evidence type="ECO:0000256" key="4">
    <source>
        <dbReference type="ARBA" id="ARBA00022741"/>
    </source>
</evidence>
<evidence type="ECO:0000313" key="15">
    <source>
        <dbReference type="Proteomes" id="UP000319040"/>
    </source>
</evidence>
<dbReference type="Proteomes" id="UP000319040">
    <property type="component" value="Unassembled WGS sequence"/>
</dbReference>
<keyword evidence="5" id="KW-0521">NADP</keyword>
<dbReference type="InterPro" id="IPR036291">
    <property type="entry name" value="NAD(P)-bd_dom_sf"/>
</dbReference>
<dbReference type="PANTHER" id="PTHR10160">
    <property type="entry name" value="NAD(P) TRANSHYDROGENASE"/>
    <property type="match status" value="1"/>
</dbReference>
<evidence type="ECO:0000256" key="8">
    <source>
        <dbReference type="ARBA" id="ARBA00048202"/>
    </source>
</evidence>
<evidence type="ECO:0000256" key="6">
    <source>
        <dbReference type="ARBA" id="ARBA00022967"/>
    </source>
</evidence>
<comment type="catalytic activity">
    <reaction evidence="8">
        <text>NAD(+) + NADPH + H(+)(in) = NADH + NADP(+) + H(+)(out)</text>
        <dbReference type="Rhea" id="RHEA:47992"/>
        <dbReference type="ChEBI" id="CHEBI:15378"/>
        <dbReference type="ChEBI" id="CHEBI:57540"/>
        <dbReference type="ChEBI" id="CHEBI:57783"/>
        <dbReference type="ChEBI" id="CHEBI:57945"/>
        <dbReference type="ChEBI" id="CHEBI:58349"/>
        <dbReference type="EC" id="7.1.1.1"/>
    </reaction>
</comment>
<dbReference type="EMBL" id="FXTB01000006">
    <property type="protein sequence ID" value="SMO73319.1"/>
    <property type="molecule type" value="Genomic_DNA"/>
</dbReference>
<dbReference type="GO" id="GO:0006740">
    <property type="term" value="P:NADPH regeneration"/>
    <property type="evidence" value="ECO:0007669"/>
    <property type="project" value="TreeGrafter"/>
</dbReference>
<dbReference type="Pfam" id="PF05222">
    <property type="entry name" value="AlaDh_PNT_N"/>
    <property type="match status" value="1"/>
</dbReference>
<evidence type="ECO:0000256" key="10">
    <source>
        <dbReference type="ARBA" id="ARBA00076996"/>
    </source>
</evidence>
<name>A0A521DNL5_SACCC</name>
<proteinExistence type="inferred from homology"/>
<dbReference type="RefSeq" id="WP_142533781.1">
    <property type="nucleotide sequence ID" value="NZ_FXTB01000006.1"/>
</dbReference>
<reference evidence="14 15" key="1">
    <citation type="submission" date="2017-05" db="EMBL/GenBank/DDBJ databases">
        <authorList>
            <person name="Varghese N."/>
            <person name="Submissions S."/>
        </authorList>
    </citation>
    <scope>NUCLEOTIDE SEQUENCE [LARGE SCALE GENOMIC DNA]</scope>
    <source>
        <strain evidence="14 15">DSM 27040</strain>
    </source>
</reference>
<dbReference type="InterPro" id="IPR007886">
    <property type="entry name" value="AlaDH/PNT_N"/>
</dbReference>
<dbReference type="EC" id="7.1.1.1" evidence="3"/>
<dbReference type="GO" id="GO:0008750">
    <property type="term" value="F:proton-translocating NAD(P)+ transhydrogenase activity"/>
    <property type="evidence" value="ECO:0007669"/>
    <property type="project" value="UniProtKB-EC"/>
</dbReference>
<evidence type="ECO:0000256" key="3">
    <source>
        <dbReference type="ARBA" id="ARBA00012943"/>
    </source>
</evidence>
<protein>
    <recommendedName>
        <fullName evidence="9">NAD(P) transhydrogenase subunit alpha part 1</fullName>
        <ecNumber evidence="3">7.1.1.1</ecNumber>
    </recommendedName>
    <alternativeName>
        <fullName evidence="11">Nicotinamide nucleotide transhydrogenase subunit alpha 1</fullName>
    </alternativeName>
    <alternativeName>
        <fullName evidence="10">Pyridine nucleotide transhydrogenase subunit alpha 1</fullName>
    </alternativeName>
</protein>
<evidence type="ECO:0000256" key="1">
    <source>
        <dbReference type="ARBA" id="ARBA00003943"/>
    </source>
</evidence>
<evidence type="ECO:0000256" key="9">
    <source>
        <dbReference type="ARBA" id="ARBA00071353"/>
    </source>
</evidence>
<dbReference type="InterPro" id="IPR007698">
    <property type="entry name" value="AlaDH/PNT_NAD(H)-bd"/>
</dbReference>
<dbReference type="GO" id="GO:0005886">
    <property type="term" value="C:plasma membrane"/>
    <property type="evidence" value="ECO:0007669"/>
    <property type="project" value="TreeGrafter"/>
</dbReference>
<feature type="domain" description="Alanine dehydrogenase/pyridine nucleotide transhydrogenase N-terminal" evidence="13">
    <location>
        <begin position="4"/>
        <end position="137"/>
    </location>
</feature>
<organism evidence="14 15">
    <name type="scientific">Saccharicrinis carchari</name>
    <dbReference type="NCBI Taxonomy" id="1168039"/>
    <lineage>
        <taxon>Bacteria</taxon>
        <taxon>Pseudomonadati</taxon>
        <taxon>Bacteroidota</taxon>
        <taxon>Bacteroidia</taxon>
        <taxon>Marinilabiliales</taxon>
        <taxon>Marinilabiliaceae</taxon>
        <taxon>Saccharicrinis</taxon>
    </lineage>
</organism>
<dbReference type="SUPFAM" id="SSF51735">
    <property type="entry name" value="NAD(P)-binding Rossmann-fold domains"/>
    <property type="match status" value="1"/>
</dbReference>
<evidence type="ECO:0000313" key="14">
    <source>
        <dbReference type="EMBL" id="SMO73319.1"/>
    </source>
</evidence>
<keyword evidence="7" id="KW-0520">NAD</keyword>
<dbReference type="AlphaFoldDB" id="A0A521DNL5"/>
<dbReference type="OrthoDB" id="9804592at2"/>
<dbReference type="SUPFAM" id="SSF52283">
    <property type="entry name" value="Formate/glycerate dehydrogenase catalytic domain-like"/>
    <property type="match status" value="1"/>
</dbReference>
<evidence type="ECO:0000256" key="2">
    <source>
        <dbReference type="ARBA" id="ARBA00005689"/>
    </source>
</evidence>
<evidence type="ECO:0000256" key="5">
    <source>
        <dbReference type="ARBA" id="ARBA00022857"/>
    </source>
</evidence>
<gene>
    <name evidence="14" type="ORF">SAMN06265379_10670</name>
</gene>
<keyword evidence="4" id="KW-0547">Nucleotide-binding</keyword>